<accession>A0A6I3MBA5</accession>
<organism evidence="1 2">
    <name type="scientific">Agromyces bracchium</name>
    <dbReference type="NCBI Taxonomy" id="88376"/>
    <lineage>
        <taxon>Bacteria</taxon>
        <taxon>Bacillati</taxon>
        <taxon>Actinomycetota</taxon>
        <taxon>Actinomycetes</taxon>
        <taxon>Micrococcales</taxon>
        <taxon>Microbacteriaceae</taxon>
        <taxon>Agromyces</taxon>
    </lineage>
</organism>
<sequence length="288" mass="30199">MQHIDGEWLRARDLRDDSKLRTARLAQHHSAAHRTWGVSAGLDVSVEGEALVVGPGIAIDRCGRVGVLAATCRWNPGREKGLGSDRSVVLRVDRDGPAAQVRLADPGSHDERDVPLARLDAGGVVHTGDGDRQWMRRPGPARTLAGTIERGSPTVAVARADGGMEWPTDLAWSVHVDLGAHRLAGAPAVVAMAAGPAPSTIDLLRDGGVAATMTVTGTSIDARNVTATGFDVTVRHHVRPDAALLARIDAAAAGRAGSESRISRIAVTWLALLPAPRPAIPASPEEEP</sequence>
<proteinExistence type="predicted"/>
<reference evidence="1 2" key="1">
    <citation type="submission" date="2019-11" db="EMBL/GenBank/DDBJ databases">
        <title>Agromyces kandeliae sp. nov., isolated from mangrove soil.</title>
        <authorList>
            <person name="Wang R."/>
        </authorList>
    </citation>
    <scope>NUCLEOTIDE SEQUENCE [LARGE SCALE GENOMIC DNA]</scope>
    <source>
        <strain evidence="1 2">JCM 11433</strain>
    </source>
</reference>
<name>A0A6I3MBA5_9MICO</name>
<dbReference type="Proteomes" id="UP000433071">
    <property type="component" value="Unassembled WGS sequence"/>
</dbReference>
<evidence type="ECO:0000313" key="1">
    <source>
        <dbReference type="EMBL" id="MTH70301.1"/>
    </source>
</evidence>
<comment type="caution">
    <text evidence="1">The sequence shown here is derived from an EMBL/GenBank/DDBJ whole genome shotgun (WGS) entry which is preliminary data.</text>
</comment>
<protein>
    <submittedName>
        <fullName evidence="1">Uncharacterized protein</fullName>
    </submittedName>
</protein>
<evidence type="ECO:0000313" key="2">
    <source>
        <dbReference type="Proteomes" id="UP000433071"/>
    </source>
</evidence>
<dbReference type="RefSeq" id="WP_155053324.1">
    <property type="nucleotide sequence ID" value="NZ_BAAAIB010000008.1"/>
</dbReference>
<dbReference type="EMBL" id="WMLB01000044">
    <property type="protein sequence ID" value="MTH70301.1"/>
    <property type="molecule type" value="Genomic_DNA"/>
</dbReference>
<gene>
    <name evidence="1" type="ORF">GJ743_18215</name>
</gene>
<keyword evidence="2" id="KW-1185">Reference proteome</keyword>
<dbReference type="OrthoDB" id="5194593at2"/>
<dbReference type="AlphaFoldDB" id="A0A6I3MBA5"/>